<dbReference type="InterPro" id="IPR011057">
    <property type="entry name" value="Mss4-like_sf"/>
</dbReference>
<organism evidence="2">
    <name type="scientific">Zea mays</name>
    <name type="common">Maize</name>
    <dbReference type="NCBI Taxonomy" id="4577"/>
    <lineage>
        <taxon>Eukaryota</taxon>
        <taxon>Viridiplantae</taxon>
        <taxon>Streptophyta</taxon>
        <taxon>Embryophyta</taxon>
        <taxon>Tracheophyta</taxon>
        <taxon>Spermatophyta</taxon>
        <taxon>Magnoliopsida</taxon>
        <taxon>Liliopsida</taxon>
        <taxon>Poales</taxon>
        <taxon>Poaceae</taxon>
        <taxon>PACMAD clade</taxon>
        <taxon>Panicoideae</taxon>
        <taxon>Andropogonodae</taxon>
        <taxon>Andropogoneae</taxon>
        <taxon>Tripsacinae</taxon>
        <taxon>Zea</taxon>
    </lineage>
</organism>
<dbReference type="Pfam" id="PF00838">
    <property type="entry name" value="TCTP"/>
    <property type="match status" value="1"/>
</dbReference>
<name>A0A1D6GY46_MAIZE</name>
<dbReference type="InterPro" id="IPR018105">
    <property type="entry name" value="Translational_control_tumour_p"/>
</dbReference>
<gene>
    <name evidence="2" type="ORF">ZEAMMB73_Zm00001d014954</name>
</gene>
<dbReference type="PROSITE" id="PS51797">
    <property type="entry name" value="TCTP_3"/>
    <property type="match status" value="1"/>
</dbReference>
<accession>A0A1D6GY46</accession>
<sequence>MKDEASVVFAYYKDGATNPTFLYFSHGLKEIKC</sequence>
<evidence type="ECO:0000256" key="1">
    <source>
        <dbReference type="PROSITE-ProRule" id="PRU01133"/>
    </source>
</evidence>
<dbReference type="InterPro" id="IPR011323">
    <property type="entry name" value="Mss4/transl-control_tumour"/>
</dbReference>
<proteinExistence type="inferred from homology"/>
<comment type="similarity">
    <text evidence="1">Belongs to the TCTP family.</text>
</comment>
<dbReference type="EMBL" id="CM000781">
    <property type="protein sequence ID" value="AQK67707.1"/>
    <property type="molecule type" value="Genomic_DNA"/>
</dbReference>
<dbReference type="AlphaFoldDB" id="A0A1D6GY46"/>
<evidence type="ECO:0000313" key="2">
    <source>
        <dbReference type="EMBL" id="AQK67707.1"/>
    </source>
</evidence>
<dbReference type="Gene3D" id="2.170.150.10">
    <property type="entry name" value="Metal Binding Protein, Guanine Nucleotide Exchange Factor, Chain A"/>
    <property type="match status" value="1"/>
</dbReference>
<protein>
    <submittedName>
        <fullName evidence="2">Translationally controlled tumor1</fullName>
    </submittedName>
</protein>
<reference evidence="2" key="1">
    <citation type="submission" date="2015-12" db="EMBL/GenBank/DDBJ databases">
        <title>Update maize B73 reference genome by single molecule sequencing technologies.</title>
        <authorList>
            <consortium name="Maize Genome Sequencing Project"/>
            <person name="Ware D."/>
        </authorList>
    </citation>
    <scope>NUCLEOTIDE SEQUENCE</scope>
    <source>
        <tissue evidence="2">Seedling</tissue>
    </source>
</reference>
<dbReference type="InterPro" id="IPR034737">
    <property type="entry name" value="TCTP"/>
</dbReference>
<dbReference type="SUPFAM" id="SSF51316">
    <property type="entry name" value="Mss4-like"/>
    <property type="match status" value="1"/>
</dbReference>